<keyword evidence="2" id="KW-1185">Reference proteome</keyword>
<evidence type="ECO:0000313" key="1">
    <source>
        <dbReference type="EMBL" id="EYB95614.1"/>
    </source>
</evidence>
<comment type="caution">
    <text evidence="1">The sequence shown here is derived from an EMBL/GenBank/DDBJ whole genome shotgun (WGS) entry which is preliminary data.</text>
</comment>
<reference evidence="2" key="1">
    <citation type="journal article" date="2015" name="Nat. Genet.">
        <title>The genome and transcriptome of the zoonotic hookworm Ancylostoma ceylanicum identify infection-specific gene families.</title>
        <authorList>
            <person name="Schwarz E.M."/>
            <person name="Hu Y."/>
            <person name="Antoshechkin I."/>
            <person name="Miller M.M."/>
            <person name="Sternberg P.W."/>
            <person name="Aroian R.V."/>
        </authorList>
    </citation>
    <scope>NUCLEOTIDE SEQUENCE</scope>
    <source>
        <strain evidence="2">HY135</strain>
    </source>
</reference>
<gene>
    <name evidence="1" type="primary">Acey_s0157.g3167</name>
    <name evidence="1" type="ORF">Y032_0157g3167</name>
</gene>
<dbReference type="Proteomes" id="UP000024635">
    <property type="component" value="Unassembled WGS sequence"/>
</dbReference>
<dbReference type="EMBL" id="JARK01001493">
    <property type="protein sequence ID" value="EYB95614.1"/>
    <property type="molecule type" value="Genomic_DNA"/>
</dbReference>
<protein>
    <submittedName>
        <fullName evidence="1">Uncharacterized protein</fullName>
    </submittedName>
</protein>
<dbReference type="AlphaFoldDB" id="A0A016SZ84"/>
<name>A0A016SZ84_9BILA</name>
<organism evidence="1 2">
    <name type="scientific">Ancylostoma ceylanicum</name>
    <dbReference type="NCBI Taxonomy" id="53326"/>
    <lineage>
        <taxon>Eukaryota</taxon>
        <taxon>Metazoa</taxon>
        <taxon>Ecdysozoa</taxon>
        <taxon>Nematoda</taxon>
        <taxon>Chromadorea</taxon>
        <taxon>Rhabditida</taxon>
        <taxon>Rhabditina</taxon>
        <taxon>Rhabditomorpha</taxon>
        <taxon>Strongyloidea</taxon>
        <taxon>Ancylostomatidae</taxon>
        <taxon>Ancylostomatinae</taxon>
        <taxon>Ancylostoma</taxon>
    </lineage>
</organism>
<sequence>MLELDTSHLTGLISADHFTLSFMSGMFERILPYQLLKGASDESPTIHKTLGSQNLHAVSAWVQLAYLRAKVPACCTKRSKVLGTWPSGVDSELFSHSV</sequence>
<accession>A0A016SZ84</accession>
<evidence type="ECO:0000313" key="2">
    <source>
        <dbReference type="Proteomes" id="UP000024635"/>
    </source>
</evidence>
<proteinExistence type="predicted"/>